<evidence type="ECO:0000313" key="2">
    <source>
        <dbReference type="Proteomes" id="UP000689195"/>
    </source>
</evidence>
<proteinExistence type="predicted"/>
<dbReference type="EMBL" id="CAJJDO010000005">
    <property type="protein sequence ID" value="CAD8136498.1"/>
    <property type="molecule type" value="Genomic_DNA"/>
</dbReference>
<comment type="caution">
    <text evidence="1">The sequence shown here is derived from an EMBL/GenBank/DDBJ whole genome shotgun (WGS) entry which is preliminary data.</text>
</comment>
<name>A0A8S1S8V2_9CILI</name>
<evidence type="ECO:0000313" key="1">
    <source>
        <dbReference type="EMBL" id="CAD8136498.1"/>
    </source>
</evidence>
<sequence>MNFILILFIASIKALPLYLAVFADDQQESKVYMRLKVLDAVKILMNRYPQDQDVQYMYYELINNKTYRSPPNLHITTFYIGDNKDAEQSEYYKNFTVNLPQEMKIYAVALLPKRVIACVVKRQDYTVPIENKFPHMTTLLGNWTAVDSNVLMASLFDDYGPLNNIYYSLFEQSEIKVYSTLINGKGEKNLPAYVVKMPISIDGQTQYGFQ</sequence>
<dbReference type="AlphaFoldDB" id="A0A8S1S8V2"/>
<dbReference type="Proteomes" id="UP000689195">
    <property type="component" value="Unassembled WGS sequence"/>
</dbReference>
<dbReference type="OrthoDB" id="292172at2759"/>
<keyword evidence="2" id="KW-1185">Reference proteome</keyword>
<protein>
    <submittedName>
        <fullName evidence="1">Uncharacterized protein</fullName>
    </submittedName>
</protein>
<reference evidence="1" key="1">
    <citation type="submission" date="2021-01" db="EMBL/GenBank/DDBJ databases">
        <authorList>
            <consortium name="Genoscope - CEA"/>
            <person name="William W."/>
        </authorList>
    </citation>
    <scope>NUCLEOTIDE SEQUENCE</scope>
</reference>
<accession>A0A8S1S8V2</accession>
<organism evidence="1 2">
    <name type="scientific">Paramecium pentaurelia</name>
    <dbReference type="NCBI Taxonomy" id="43138"/>
    <lineage>
        <taxon>Eukaryota</taxon>
        <taxon>Sar</taxon>
        <taxon>Alveolata</taxon>
        <taxon>Ciliophora</taxon>
        <taxon>Intramacronucleata</taxon>
        <taxon>Oligohymenophorea</taxon>
        <taxon>Peniculida</taxon>
        <taxon>Parameciidae</taxon>
        <taxon>Paramecium</taxon>
    </lineage>
</organism>
<gene>
    <name evidence="1" type="ORF">PPENT_87.1.T0050180</name>
</gene>